<name>A0A8E2JDV7_9PEZI</name>
<dbReference type="Proteomes" id="UP000250266">
    <property type="component" value="Unassembled WGS sequence"/>
</dbReference>
<dbReference type="AlphaFoldDB" id="A0A8E2JDV7"/>
<gene>
    <name evidence="2" type="ORF">K432DRAFT_427031</name>
</gene>
<evidence type="ECO:0000313" key="3">
    <source>
        <dbReference type="Proteomes" id="UP000250266"/>
    </source>
</evidence>
<organism evidence="2 3">
    <name type="scientific">Lepidopterella palustris CBS 459.81</name>
    <dbReference type="NCBI Taxonomy" id="1314670"/>
    <lineage>
        <taxon>Eukaryota</taxon>
        <taxon>Fungi</taxon>
        <taxon>Dikarya</taxon>
        <taxon>Ascomycota</taxon>
        <taxon>Pezizomycotina</taxon>
        <taxon>Dothideomycetes</taxon>
        <taxon>Pleosporomycetidae</taxon>
        <taxon>Mytilinidiales</taxon>
        <taxon>Argynnaceae</taxon>
        <taxon>Lepidopterella</taxon>
    </lineage>
</organism>
<accession>A0A8E2JDV7</accession>
<dbReference type="OrthoDB" id="5286775at2759"/>
<feature type="compositionally biased region" description="Polar residues" evidence="1">
    <location>
        <begin position="36"/>
        <end position="52"/>
    </location>
</feature>
<sequence>MAFLRNISERFWSYVSPRKTQQRRNKPFKVPPTPRNPLQNLNPRSMSPTTRVGTWKLDPTTPSAGAGADERPLTPTSLERPYTDFEGDTLIDELIEELSDEEAFDANEETIVVDEDKYEAKAFDPENERLRREEQGKELRAAGWSEDAIFIFQKLGMRGFEPLMPDTWAMDFVMMPTVLFTKNLSKAFIKPAYGNDFRGAKALRQLLELGARVRDSIISKAPRRTPEEVIRRGISAYIKWATTDGKVDASWNIPILAIESASKTTHISIIEENMKRKLGNLGAQFRDAFRVRPSVERHEGKEDEYHSEHELTDWGEFSHELPTLYGIVLSHTVMGMVSYDILAETPSLRTVAMFDFGKDGYDVWNSLAVAILVVHCRNRMMELKGALSELSSTAESDPDA</sequence>
<evidence type="ECO:0000256" key="1">
    <source>
        <dbReference type="SAM" id="MobiDB-lite"/>
    </source>
</evidence>
<reference evidence="2 3" key="1">
    <citation type="journal article" date="2016" name="Nat. Commun.">
        <title>Ectomycorrhizal ecology is imprinted in the genome of the dominant symbiotic fungus Cenococcum geophilum.</title>
        <authorList>
            <consortium name="DOE Joint Genome Institute"/>
            <person name="Peter M."/>
            <person name="Kohler A."/>
            <person name="Ohm R.A."/>
            <person name="Kuo A."/>
            <person name="Krutzmann J."/>
            <person name="Morin E."/>
            <person name="Arend M."/>
            <person name="Barry K.W."/>
            <person name="Binder M."/>
            <person name="Choi C."/>
            <person name="Clum A."/>
            <person name="Copeland A."/>
            <person name="Grisel N."/>
            <person name="Haridas S."/>
            <person name="Kipfer T."/>
            <person name="LaButti K."/>
            <person name="Lindquist E."/>
            <person name="Lipzen A."/>
            <person name="Maire R."/>
            <person name="Meier B."/>
            <person name="Mihaltcheva S."/>
            <person name="Molinier V."/>
            <person name="Murat C."/>
            <person name="Poggeler S."/>
            <person name="Quandt C.A."/>
            <person name="Sperisen C."/>
            <person name="Tritt A."/>
            <person name="Tisserant E."/>
            <person name="Crous P.W."/>
            <person name="Henrissat B."/>
            <person name="Nehls U."/>
            <person name="Egli S."/>
            <person name="Spatafora J.W."/>
            <person name="Grigoriev I.V."/>
            <person name="Martin F.M."/>
        </authorList>
    </citation>
    <scope>NUCLEOTIDE SEQUENCE [LARGE SCALE GENOMIC DNA]</scope>
    <source>
        <strain evidence="2 3">CBS 459.81</strain>
    </source>
</reference>
<keyword evidence="3" id="KW-1185">Reference proteome</keyword>
<dbReference type="EMBL" id="KV745041">
    <property type="protein sequence ID" value="OCK78767.1"/>
    <property type="molecule type" value="Genomic_DNA"/>
</dbReference>
<evidence type="ECO:0000313" key="2">
    <source>
        <dbReference type="EMBL" id="OCK78767.1"/>
    </source>
</evidence>
<proteinExistence type="predicted"/>
<protein>
    <submittedName>
        <fullName evidence="2">Uncharacterized protein</fullName>
    </submittedName>
</protein>
<feature type="region of interest" description="Disordered" evidence="1">
    <location>
        <begin position="18"/>
        <end position="83"/>
    </location>
</feature>